<dbReference type="InterPro" id="IPR022776">
    <property type="entry name" value="TRM13/UPF0224_CHHC_Znf_dom"/>
</dbReference>
<evidence type="ECO:0000256" key="5">
    <source>
        <dbReference type="ARBA" id="ARBA00022694"/>
    </source>
</evidence>
<dbReference type="PROSITE" id="PS51800">
    <property type="entry name" value="ZF_CHHC_U11_48K"/>
    <property type="match status" value="1"/>
</dbReference>
<proteinExistence type="inferred from homology"/>
<dbReference type="PANTHER" id="PTHR12998:SF0">
    <property type="entry name" value="TRNA:M(4)X MODIFICATION ENZYME TRM13 HOMOLOG"/>
    <property type="match status" value="1"/>
</dbReference>
<keyword evidence="6 12" id="KW-0479">Metal-binding</keyword>
<keyword evidence="8 12" id="KW-0862">Zinc</keyword>
<comment type="catalytic activity">
    <reaction evidence="9 12">
        <text>cytidine(4) in tRNA(Pro) + S-adenosyl-L-methionine = 2'-O-methylcytidine(4) in tRNA(Pro) + S-adenosyl-L-homocysteine + H(+)</text>
        <dbReference type="Rhea" id="RHEA:32767"/>
        <dbReference type="Rhea" id="RHEA-COMP:10397"/>
        <dbReference type="Rhea" id="RHEA-COMP:10398"/>
        <dbReference type="ChEBI" id="CHEBI:15378"/>
        <dbReference type="ChEBI" id="CHEBI:57856"/>
        <dbReference type="ChEBI" id="CHEBI:59789"/>
        <dbReference type="ChEBI" id="CHEBI:74495"/>
        <dbReference type="ChEBI" id="CHEBI:82748"/>
        <dbReference type="EC" id="2.1.1.225"/>
    </reaction>
</comment>
<keyword evidence="3 12" id="KW-0808">Transferase</keyword>
<evidence type="ECO:0000256" key="1">
    <source>
        <dbReference type="ARBA" id="ARBA00005265"/>
    </source>
</evidence>
<evidence type="ECO:0000256" key="12">
    <source>
        <dbReference type="RuleBase" id="RU367103"/>
    </source>
</evidence>
<name>A0AA88WV05_9ASTE</name>
<dbReference type="GO" id="GO:0008270">
    <property type="term" value="F:zinc ion binding"/>
    <property type="evidence" value="ECO:0007669"/>
    <property type="project" value="UniProtKB-KW"/>
</dbReference>
<comment type="catalytic activity">
    <reaction evidence="10 12">
        <text>cytidine(4) in tRNA(Gly)(GCC) + S-adenosyl-L-methionine = 2'-O-methylcytidine(4) in tRNA(Gly)(GCC) + S-adenosyl-L-homocysteine + H(+)</text>
        <dbReference type="Rhea" id="RHEA:43192"/>
        <dbReference type="Rhea" id="RHEA-COMP:10399"/>
        <dbReference type="Rhea" id="RHEA-COMP:10400"/>
        <dbReference type="ChEBI" id="CHEBI:15378"/>
        <dbReference type="ChEBI" id="CHEBI:57856"/>
        <dbReference type="ChEBI" id="CHEBI:59789"/>
        <dbReference type="ChEBI" id="CHEBI:74495"/>
        <dbReference type="ChEBI" id="CHEBI:82748"/>
        <dbReference type="EC" id="2.1.1.225"/>
    </reaction>
</comment>
<dbReference type="GO" id="GO:0030488">
    <property type="term" value="P:tRNA methylation"/>
    <property type="evidence" value="ECO:0007669"/>
    <property type="project" value="InterPro"/>
</dbReference>
<comment type="function">
    <text evidence="12">tRNA methylase which 2'-O-methylates cytidine(4) in tRNA(Pro) and tRNA(Gly)(GCC), and adenosine(4) in tRNA(His).</text>
</comment>
<evidence type="ECO:0000256" key="4">
    <source>
        <dbReference type="ARBA" id="ARBA00022691"/>
    </source>
</evidence>
<dbReference type="Pfam" id="PF05253">
    <property type="entry name" value="zf-U11-48K"/>
    <property type="match status" value="1"/>
</dbReference>
<dbReference type="EMBL" id="JAVXUP010000196">
    <property type="protein sequence ID" value="KAK3034668.1"/>
    <property type="molecule type" value="Genomic_DNA"/>
</dbReference>
<dbReference type="InterPro" id="IPR021721">
    <property type="entry name" value="Znf_CCCH-type_TRM13"/>
</dbReference>
<feature type="domain" description="CHHC U11-48K-type" evidence="13">
    <location>
        <begin position="38"/>
        <end position="65"/>
    </location>
</feature>
<organism evidence="14 15">
    <name type="scientific">Escallonia herrerae</name>
    <dbReference type="NCBI Taxonomy" id="1293975"/>
    <lineage>
        <taxon>Eukaryota</taxon>
        <taxon>Viridiplantae</taxon>
        <taxon>Streptophyta</taxon>
        <taxon>Embryophyta</taxon>
        <taxon>Tracheophyta</taxon>
        <taxon>Spermatophyta</taxon>
        <taxon>Magnoliopsida</taxon>
        <taxon>eudicotyledons</taxon>
        <taxon>Gunneridae</taxon>
        <taxon>Pentapetalae</taxon>
        <taxon>asterids</taxon>
        <taxon>campanulids</taxon>
        <taxon>Escalloniales</taxon>
        <taxon>Escalloniaceae</taxon>
        <taxon>Escallonia</taxon>
    </lineage>
</organism>
<evidence type="ECO:0000256" key="10">
    <source>
        <dbReference type="ARBA" id="ARBA00048635"/>
    </source>
</evidence>
<dbReference type="EC" id="2.1.1.225" evidence="12"/>
<keyword evidence="2 12" id="KW-0489">Methyltransferase</keyword>
<dbReference type="InterPro" id="IPR039044">
    <property type="entry name" value="Trm13"/>
</dbReference>
<keyword evidence="15" id="KW-1185">Reference proteome</keyword>
<sequence>MASRCKFWLPKKNRFCSNAAFNDSSFCGNHTTRSHGQWVPCPIDPSHSVLRENCESHLRKCPLLKHAQSLSVQPFYQKRINGGKDEKDAEDFDGISSEMKRKAVYSLTLSELYKLISKIKSIHASLRGDIQDSHKIPDSCDIWVNQEVDRKLPFQEKHVLQQASILGNLEEFGVLKASRGRKNGEKSDCDGLSSIVQRLNLELGGVCSSLKHHLDKYCNLKSLGVFVGADRSLRQKENMTLERLRIDSKLSLFNLVLGYLEVGFAIMCALQGSGKFFYEKQRELKKLIFSVSDWKKEISTSTLRLIRDCGEVWSRKAQKRSALLLSGKAQYSLSSTLLADLCESEPDDLEVLGLTLGWGVEDLNLNAVEPLQGVPYLATGKHLCGPATDMTLRCCLAERCAQGSVDKCRTLKGLLAIATCCHRLCQWKHYINKRYMSDLGIAKQDFHAITWFTSWAVDADHGSDLSDVDSKTLTQIIEKEECGMDSDSCGVEETLRNMDAVERAVLGFMCKDIIDMGRLMWIKERRLESKLVKYVPSNISPENHLLIARLGVNL</sequence>
<protein>
    <recommendedName>
        <fullName evidence="12">tRNA:m(4)X modification enzyme TRM13</fullName>
        <ecNumber evidence="12">2.1.1.225</ecNumber>
    </recommendedName>
</protein>
<dbReference type="GO" id="GO:0106050">
    <property type="term" value="F:tRNA 2'-O-methyltransferase activity"/>
    <property type="evidence" value="ECO:0007669"/>
    <property type="project" value="UniProtKB-UniRule"/>
</dbReference>
<evidence type="ECO:0000256" key="7">
    <source>
        <dbReference type="ARBA" id="ARBA00022771"/>
    </source>
</evidence>
<keyword evidence="7 12" id="KW-0863">Zinc-finger</keyword>
<evidence type="ECO:0000259" key="13">
    <source>
        <dbReference type="PROSITE" id="PS51800"/>
    </source>
</evidence>
<keyword evidence="5 12" id="KW-0819">tRNA processing</keyword>
<evidence type="ECO:0000256" key="3">
    <source>
        <dbReference type="ARBA" id="ARBA00022679"/>
    </source>
</evidence>
<keyword evidence="4 12" id="KW-0949">S-adenosyl-L-methionine</keyword>
<evidence type="ECO:0000256" key="2">
    <source>
        <dbReference type="ARBA" id="ARBA00022603"/>
    </source>
</evidence>
<gene>
    <name evidence="14" type="ORF">RJ639_033623</name>
</gene>
<evidence type="ECO:0000256" key="6">
    <source>
        <dbReference type="ARBA" id="ARBA00022723"/>
    </source>
</evidence>
<evidence type="ECO:0000313" key="15">
    <source>
        <dbReference type="Proteomes" id="UP001188597"/>
    </source>
</evidence>
<accession>A0AA88WV05</accession>
<comment type="caution">
    <text evidence="14">The sequence shown here is derived from an EMBL/GenBank/DDBJ whole genome shotgun (WGS) entry which is preliminary data.</text>
</comment>
<comment type="catalytic activity">
    <reaction evidence="11 12">
        <text>adenosine(4) in tRNA(His) + S-adenosyl-L-methionine = 2'-O-methyladenosine(4) in tRNA(His) + S-adenosyl-L-homocysteine + H(+)</text>
        <dbReference type="Rhea" id="RHEA:43196"/>
        <dbReference type="Rhea" id="RHEA-COMP:10401"/>
        <dbReference type="Rhea" id="RHEA-COMP:10402"/>
        <dbReference type="ChEBI" id="CHEBI:15378"/>
        <dbReference type="ChEBI" id="CHEBI:57856"/>
        <dbReference type="ChEBI" id="CHEBI:59789"/>
        <dbReference type="ChEBI" id="CHEBI:74411"/>
        <dbReference type="ChEBI" id="CHEBI:74477"/>
        <dbReference type="EC" id="2.1.1.225"/>
    </reaction>
</comment>
<evidence type="ECO:0000256" key="8">
    <source>
        <dbReference type="ARBA" id="ARBA00022833"/>
    </source>
</evidence>
<reference evidence="14" key="1">
    <citation type="submission" date="2022-12" db="EMBL/GenBank/DDBJ databases">
        <title>Draft genome assemblies for two species of Escallonia (Escalloniales).</title>
        <authorList>
            <person name="Chanderbali A."/>
            <person name="Dervinis C."/>
            <person name="Anghel I."/>
            <person name="Soltis D."/>
            <person name="Soltis P."/>
            <person name="Zapata F."/>
        </authorList>
    </citation>
    <scope>NUCLEOTIDE SEQUENCE</scope>
    <source>
        <strain evidence="14">UCBG64.0493</strain>
        <tissue evidence="14">Leaf</tissue>
    </source>
</reference>
<comment type="similarity">
    <text evidence="1 12">Belongs to the methyltransferase TRM13 family.</text>
</comment>
<evidence type="ECO:0000313" key="14">
    <source>
        <dbReference type="EMBL" id="KAK3034668.1"/>
    </source>
</evidence>
<evidence type="ECO:0000256" key="11">
    <source>
        <dbReference type="ARBA" id="ARBA00049393"/>
    </source>
</evidence>
<dbReference type="Proteomes" id="UP001188597">
    <property type="component" value="Unassembled WGS sequence"/>
</dbReference>
<dbReference type="Pfam" id="PF05206">
    <property type="entry name" value="TRM13"/>
    <property type="match status" value="1"/>
</dbReference>
<dbReference type="InterPro" id="IPR007871">
    <property type="entry name" value="Methyltransferase_TRM13"/>
</dbReference>
<dbReference type="Pfam" id="PF11722">
    <property type="entry name" value="zf-TRM13_CCCH"/>
    <property type="match status" value="1"/>
</dbReference>
<dbReference type="PANTHER" id="PTHR12998">
    <property type="entry name" value="TRNA:M(4)X MODIFICATION ENZYME TRM13 HOMOLOG"/>
    <property type="match status" value="1"/>
</dbReference>
<evidence type="ECO:0000256" key="9">
    <source>
        <dbReference type="ARBA" id="ARBA00048165"/>
    </source>
</evidence>
<dbReference type="AlphaFoldDB" id="A0AA88WV05"/>